<dbReference type="OrthoDB" id="8089716at2"/>
<name>A0A2N3PWD5_9PROT</name>
<dbReference type="EMBL" id="PIUM01000009">
    <property type="protein sequence ID" value="PKU24724.1"/>
    <property type="molecule type" value="Genomic_DNA"/>
</dbReference>
<evidence type="ECO:0000313" key="3">
    <source>
        <dbReference type="Proteomes" id="UP000233293"/>
    </source>
</evidence>
<keyword evidence="1" id="KW-0732">Signal</keyword>
<feature type="signal peptide" evidence="1">
    <location>
        <begin position="1"/>
        <end position="27"/>
    </location>
</feature>
<protein>
    <recommendedName>
        <fullName evidence="4">DUF2380 domain-containing protein</fullName>
    </recommendedName>
</protein>
<gene>
    <name evidence="2" type="ORF">CWS72_10355</name>
</gene>
<comment type="caution">
    <text evidence="2">The sequence shown here is derived from an EMBL/GenBank/DDBJ whole genome shotgun (WGS) entry which is preliminary data.</text>
</comment>
<sequence length="172" mass="18958">MGRTATWRLAALSAMGLVLTLTPLRLAAEDAASKTIAVAEFDYVDTSGEIHDQRDIHASRVRSFSEGLRSDLAQGGGYRVVMLDCRAACKALESNPAGLLAEARREGADLLVFGGIHKQSTLIQWLKVEVIDLRTQVVVFDRLMSFRGDDDASWQRAREFLARTLVSERPVP</sequence>
<feature type="chain" id="PRO_5014936989" description="DUF2380 domain-containing protein" evidence="1">
    <location>
        <begin position="28"/>
        <end position="172"/>
    </location>
</feature>
<reference evidence="3" key="1">
    <citation type="submission" date="2017-12" db="EMBL/GenBank/DDBJ databases">
        <title>Draft genome sequence of Telmatospirillum siberiense 26-4b1T, an acidotolerant peatland alphaproteobacterium potentially involved in sulfur cycling.</title>
        <authorList>
            <person name="Hausmann B."/>
            <person name="Pjevac P."/>
            <person name="Schreck K."/>
            <person name="Herbold C.W."/>
            <person name="Daims H."/>
            <person name="Wagner M."/>
            <person name="Pester M."/>
            <person name="Loy A."/>
        </authorList>
    </citation>
    <scope>NUCLEOTIDE SEQUENCE [LARGE SCALE GENOMIC DNA]</scope>
    <source>
        <strain evidence="3">26-4b1</strain>
    </source>
</reference>
<proteinExistence type="predicted"/>
<evidence type="ECO:0000256" key="1">
    <source>
        <dbReference type="SAM" id="SignalP"/>
    </source>
</evidence>
<dbReference type="AlphaFoldDB" id="A0A2N3PWD5"/>
<dbReference type="Pfam" id="PF11684">
    <property type="entry name" value="DUF3280"/>
    <property type="match status" value="1"/>
</dbReference>
<dbReference type="Proteomes" id="UP000233293">
    <property type="component" value="Unassembled WGS sequence"/>
</dbReference>
<keyword evidence="3" id="KW-1185">Reference proteome</keyword>
<evidence type="ECO:0000313" key="2">
    <source>
        <dbReference type="EMBL" id="PKU24724.1"/>
    </source>
</evidence>
<dbReference type="InterPro" id="IPR021698">
    <property type="entry name" value="DUF3280"/>
</dbReference>
<dbReference type="RefSeq" id="WP_101250518.1">
    <property type="nucleotide sequence ID" value="NZ_PIUM01000009.1"/>
</dbReference>
<accession>A0A2N3PWD5</accession>
<organism evidence="2 3">
    <name type="scientific">Telmatospirillum siberiense</name>
    <dbReference type="NCBI Taxonomy" id="382514"/>
    <lineage>
        <taxon>Bacteria</taxon>
        <taxon>Pseudomonadati</taxon>
        <taxon>Pseudomonadota</taxon>
        <taxon>Alphaproteobacteria</taxon>
        <taxon>Rhodospirillales</taxon>
        <taxon>Rhodospirillaceae</taxon>
        <taxon>Telmatospirillum</taxon>
    </lineage>
</organism>
<evidence type="ECO:0008006" key="4">
    <source>
        <dbReference type="Google" id="ProtNLM"/>
    </source>
</evidence>